<dbReference type="GO" id="GO:0000287">
    <property type="term" value="F:magnesium ion binding"/>
    <property type="evidence" value="ECO:0007669"/>
    <property type="project" value="UniProtKB-UniRule"/>
</dbReference>
<dbReference type="FunFam" id="3.30.420.10:FF:000002">
    <property type="entry name" value="Crossover junction endodeoxyribonuclease RuvC"/>
    <property type="match status" value="1"/>
</dbReference>
<evidence type="ECO:0000256" key="7">
    <source>
        <dbReference type="ARBA" id="ARBA00022801"/>
    </source>
</evidence>
<dbReference type="InterPro" id="IPR012337">
    <property type="entry name" value="RNaseH-like_sf"/>
</dbReference>
<dbReference type="EC" id="3.1.21.10" evidence="13 14"/>
<keyword evidence="7 13" id="KW-0378">Hydrolase</keyword>
<dbReference type="PANTHER" id="PTHR30194">
    <property type="entry name" value="CROSSOVER JUNCTION ENDODEOXYRIBONUCLEASE RUVC"/>
    <property type="match status" value="1"/>
</dbReference>
<comment type="subunit">
    <text evidence="13">Homodimer which binds Holliday junction (HJ) DNA. The HJ becomes 2-fold symmetrical on binding to RuvC with unstacked arms; it has a different conformation from HJ DNA in complex with RuvA. In the full resolvosome a probable DNA-RuvA(4)-RuvB(12)-RuvC(2) complex forms which resolves the HJ.</text>
</comment>
<feature type="binding site" evidence="13">
    <location>
        <position position="7"/>
    </location>
    <ligand>
        <name>Mg(2+)</name>
        <dbReference type="ChEBI" id="CHEBI:18420"/>
        <label>1</label>
    </ligand>
</feature>
<dbReference type="Proteomes" id="UP000182983">
    <property type="component" value="Unassembled WGS sequence"/>
</dbReference>
<feature type="active site" evidence="13">
    <location>
        <position position="67"/>
    </location>
</feature>
<evidence type="ECO:0000313" key="15">
    <source>
        <dbReference type="EMBL" id="SEH54182.1"/>
    </source>
</evidence>
<dbReference type="Pfam" id="PF02075">
    <property type="entry name" value="RuvC"/>
    <property type="match status" value="1"/>
</dbReference>
<keyword evidence="11 13" id="KW-0234">DNA repair</keyword>
<dbReference type="HAMAP" id="MF_00034">
    <property type="entry name" value="RuvC"/>
    <property type="match status" value="1"/>
</dbReference>
<comment type="catalytic activity">
    <reaction evidence="12 13">
        <text>Endonucleolytic cleavage at a junction such as a reciprocal single-stranded crossover between two homologous DNA duplexes (Holliday junction).</text>
        <dbReference type="EC" id="3.1.21.10"/>
    </reaction>
</comment>
<keyword evidence="3 13" id="KW-0540">Nuclease</keyword>
<dbReference type="GO" id="GO:0009432">
    <property type="term" value="P:SOS response"/>
    <property type="evidence" value="ECO:0007669"/>
    <property type="project" value="UniProtKB-ARBA"/>
</dbReference>
<keyword evidence="4 13" id="KW-0479">Metal-binding</keyword>
<dbReference type="InterPro" id="IPR002176">
    <property type="entry name" value="X-over_junc_endoDNase_RuvC"/>
</dbReference>
<dbReference type="GO" id="GO:0006281">
    <property type="term" value="P:DNA repair"/>
    <property type="evidence" value="ECO:0007669"/>
    <property type="project" value="UniProtKB-UniRule"/>
</dbReference>
<evidence type="ECO:0000313" key="16">
    <source>
        <dbReference type="Proteomes" id="UP000182983"/>
    </source>
</evidence>
<comment type="function">
    <text evidence="13">The RuvA-RuvB-RuvC complex processes Holliday junction (HJ) DNA during genetic recombination and DNA repair. Endonuclease that resolves HJ intermediates. Cleaves cruciform DNA by making single-stranded nicks across the HJ at symmetrical positions within the homologous arms, yielding a 5'-phosphate and a 3'-hydroxyl group; requires a central core of homology in the junction. The consensus cleavage sequence is 5'-(A/T)TT(C/G)-3'. Cleavage occurs on the 3'-side of the TT dinucleotide at the point of strand exchange. HJ branch migration catalyzed by RuvA-RuvB allows RuvC to scan DNA until it finds its consensus sequence, where it cleaves and resolves the cruciform DNA.</text>
</comment>
<evidence type="ECO:0000256" key="9">
    <source>
        <dbReference type="ARBA" id="ARBA00023125"/>
    </source>
</evidence>
<dbReference type="SUPFAM" id="SSF53098">
    <property type="entry name" value="Ribonuclease H-like"/>
    <property type="match status" value="1"/>
</dbReference>
<accession>A0A1H6J5J5</accession>
<evidence type="ECO:0000256" key="3">
    <source>
        <dbReference type="ARBA" id="ARBA00022722"/>
    </source>
</evidence>
<dbReference type="PROSITE" id="PS01321">
    <property type="entry name" value="RUVC"/>
    <property type="match status" value="1"/>
</dbReference>
<evidence type="ECO:0000256" key="5">
    <source>
        <dbReference type="ARBA" id="ARBA00022759"/>
    </source>
</evidence>
<keyword evidence="16" id="KW-1185">Reference proteome</keyword>
<comment type="similarity">
    <text evidence="1 13">Belongs to the RuvC family.</text>
</comment>
<evidence type="ECO:0000256" key="14">
    <source>
        <dbReference type="NCBIfam" id="TIGR00228"/>
    </source>
</evidence>
<dbReference type="CDD" id="cd16962">
    <property type="entry name" value="RuvC"/>
    <property type="match status" value="1"/>
</dbReference>
<feature type="binding site" evidence="13">
    <location>
        <position position="67"/>
    </location>
    <ligand>
        <name>Mg(2+)</name>
        <dbReference type="ChEBI" id="CHEBI:18420"/>
        <label>2</label>
    </ligand>
</feature>
<keyword evidence="8 13" id="KW-0460">Magnesium</keyword>
<dbReference type="GO" id="GO:0003677">
    <property type="term" value="F:DNA binding"/>
    <property type="evidence" value="ECO:0007669"/>
    <property type="project" value="UniProtKB-KW"/>
</dbReference>
<evidence type="ECO:0000256" key="10">
    <source>
        <dbReference type="ARBA" id="ARBA00023172"/>
    </source>
</evidence>
<dbReference type="GO" id="GO:0048476">
    <property type="term" value="C:Holliday junction resolvase complex"/>
    <property type="evidence" value="ECO:0007669"/>
    <property type="project" value="UniProtKB-UniRule"/>
</dbReference>
<protein>
    <recommendedName>
        <fullName evidence="13 14">Crossover junction endodeoxyribonuclease RuvC</fullName>
        <ecNumber evidence="13 14">3.1.21.10</ecNumber>
    </recommendedName>
    <alternativeName>
        <fullName evidence="13">Holliday junction nuclease RuvC</fullName>
    </alternativeName>
    <alternativeName>
        <fullName evidence="13">Holliday junction resolvase RuvC</fullName>
    </alternativeName>
</protein>
<evidence type="ECO:0000256" key="1">
    <source>
        <dbReference type="ARBA" id="ARBA00009518"/>
    </source>
</evidence>
<keyword evidence="6 13" id="KW-0227">DNA damage</keyword>
<keyword evidence="2 13" id="KW-0963">Cytoplasm</keyword>
<dbReference type="EMBL" id="FNWO01000013">
    <property type="protein sequence ID" value="SEH54182.1"/>
    <property type="molecule type" value="Genomic_DNA"/>
</dbReference>
<gene>
    <name evidence="13" type="primary">ruvC</name>
    <name evidence="15" type="ORF">SAMN04244559_02873</name>
</gene>
<feature type="active site" evidence="13">
    <location>
        <position position="7"/>
    </location>
</feature>
<proteinExistence type="inferred from homology"/>
<evidence type="ECO:0000256" key="12">
    <source>
        <dbReference type="ARBA" id="ARBA00029354"/>
    </source>
</evidence>
<comment type="subcellular location">
    <subcellularLocation>
        <location evidence="13">Cytoplasm</location>
    </subcellularLocation>
</comment>
<keyword evidence="5 13" id="KW-0255">Endonuclease</keyword>
<dbReference type="GO" id="GO:0005737">
    <property type="term" value="C:cytoplasm"/>
    <property type="evidence" value="ECO:0007669"/>
    <property type="project" value="UniProtKB-SubCell"/>
</dbReference>
<comment type="cofactor">
    <cofactor evidence="13">
        <name>Mg(2+)</name>
        <dbReference type="ChEBI" id="CHEBI:18420"/>
    </cofactor>
    <text evidence="13">Binds 2 Mg(2+) ion per subunit.</text>
</comment>
<dbReference type="OrthoDB" id="9805499at2"/>
<dbReference type="GO" id="GO:0008821">
    <property type="term" value="F:crossover junction DNA endonuclease activity"/>
    <property type="evidence" value="ECO:0007669"/>
    <property type="project" value="UniProtKB-UniRule"/>
</dbReference>
<reference evidence="16" key="1">
    <citation type="submission" date="2016-10" db="EMBL/GenBank/DDBJ databases">
        <authorList>
            <person name="Varghese N."/>
            <person name="Submissions S."/>
        </authorList>
    </citation>
    <scope>NUCLEOTIDE SEQUENCE [LARGE SCALE GENOMIC DNA]</scope>
    <source>
        <strain evidence="16">DSM 13234</strain>
    </source>
</reference>
<evidence type="ECO:0000256" key="13">
    <source>
        <dbReference type="HAMAP-Rule" id="MF_00034"/>
    </source>
</evidence>
<evidence type="ECO:0000256" key="11">
    <source>
        <dbReference type="ARBA" id="ARBA00023204"/>
    </source>
</evidence>
<evidence type="ECO:0000256" key="6">
    <source>
        <dbReference type="ARBA" id="ARBA00022763"/>
    </source>
</evidence>
<dbReference type="AlphaFoldDB" id="A0A1H6J5J5"/>
<feature type="active site" evidence="13">
    <location>
        <position position="139"/>
    </location>
</feature>
<evidence type="ECO:0000256" key="4">
    <source>
        <dbReference type="ARBA" id="ARBA00022723"/>
    </source>
</evidence>
<feature type="binding site" evidence="13">
    <location>
        <position position="139"/>
    </location>
    <ligand>
        <name>Mg(2+)</name>
        <dbReference type="ChEBI" id="CHEBI:18420"/>
        <label>1</label>
    </ligand>
</feature>
<dbReference type="Gene3D" id="3.30.420.10">
    <property type="entry name" value="Ribonuclease H-like superfamily/Ribonuclease H"/>
    <property type="match status" value="1"/>
</dbReference>
<dbReference type="RefSeq" id="WP_074769760.1">
    <property type="nucleotide sequence ID" value="NZ_FNWO01000013.1"/>
</dbReference>
<name>A0A1H6J5J5_MAGFU</name>
<dbReference type="NCBIfam" id="TIGR00228">
    <property type="entry name" value="ruvC"/>
    <property type="match status" value="1"/>
</dbReference>
<keyword evidence="9 13" id="KW-0238">DNA-binding</keyword>
<dbReference type="InterPro" id="IPR036397">
    <property type="entry name" value="RNaseH_sf"/>
</dbReference>
<organism evidence="15 16">
    <name type="scientific">Magnetospirillum fulvum</name>
    <name type="common">Rhodospirillum fulvum</name>
    <dbReference type="NCBI Taxonomy" id="1082"/>
    <lineage>
        <taxon>Bacteria</taxon>
        <taxon>Pseudomonadati</taxon>
        <taxon>Pseudomonadota</taxon>
        <taxon>Alphaproteobacteria</taxon>
        <taxon>Rhodospirillales</taxon>
        <taxon>Rhodospirillaceae</taxon>
        <taxon>Magnetospirillum</taxon>
    </lineage>
</organism>
<dbReference type="PANTHER" id="PTHR30194:SF3">
    <property type="entry name" value="CROSSOVER JUNCTION ENDODEOXYRIBONUCLEASE RUVC"/>
    <property type="match status" value="1"/>
</dbReference>
<dbReference type="GO" id="GO:0006310">
    <property type="term" value="P:DNA recombination"/>
    <property type="evidence" value="ECO:0007669"/>
    <property type="project" value="UniProtKB-UniRule"/>
</dbReference>
<evidence type="ECO:0000256" key="2">
    <source>
        <dbReference type="ARBA" id="ARBA00022490"/>
    </source>
</evidence>
<dbReference type="PRINTS" id="PR00696">
    <property type="entry name" value="RSOLVASERUVC"/>
</dbReference>
<keyword evidence="10 13" id="KW-0233">DNA recombination</keyword>
<dbReference type="InterPro" id="IPR020563">
    <property type="entry name" value="X-over_junc_endoDNase_Mg_BS"/>
</dbReference>
<sequence>MRVLGLDPGLRQTGWGIIDMTDNRLRHVADGVVRSDASLSLAERLVQLHDGIAAILAAFSPEEAAVEETFVNKNPESTLKLGQARGIALLVPARAGLMVGEYAPTRIKQAVVGTGRAAKEQVGMMVRTLLPGCLAETPDAADALAVAICHAHHLGTRKRLDQAVRS</sequence>
<evidence type="ECO:0000256" key="8">
    <source>
        <dbReference type="ARBA" id="ARBA00022842"/>
    </source>
</evidence>